<dbReference type="RefSeq" id="WP_318750586.1">
    <property type="nucleotide sequence ID" value="NZ_CP132508.1"/>
</dbReference>
<dbReference type="InterPro" id="IPR002541">
    <property type="entry name" value="Cyt_c_assembly"/>
</dbReference>
<evidence type="ECO:0000313" key="13">
    <source>
        <dbReference type="EMBL" id="WPD18814.1"/>
    </source>
</evidence>
<feature type="transmembrane region" description="Helical" evidence="10">
    <location>
        <begin position="624"/>
        <end position="643"/>
    </location>
</feature>
<feature type="transmembrane region" description="Helical" evidence="10">
    <location>
        <begin position="276"/>
        <end position="297"/>
    </location>
</feature>
<reference evidence="13 14" key="1">
    <citation type="submission" date="2023-08" db="EMBL/GenBank/DDBJ databases">
        <title>Genome sequence of Thermaerobacter compostii strain Ins1, a spore-forming filamentous bacterium isolated from a deep geothermal reservoir.</title>
        <authorList>
            <person name="Bregnard D."/>
            <person name="Gonzalez D."/>
            <person name="Junier P."/>
        </authorList>
    </citation>
    <scope>NUCLEOTIDE SEQUENCE [LARGE SCALE GENOMIC DNA]</scope>
    <source>
        <strain evidence="13 14">Ins1</strain>
    </source>
</reference>
<evidence type="ECO:0000256" key="9">
    <source>
        <dbReference type="ARBA" id="ARBA00037230"/>
    </source>
</evidence>
<keyword evidence="14" id="KW-1185">Reference proteome</keyword>
<accession>A0ABZ0QNJ0</accession>
<evidence type="ECO:0000256" key="7">
    <source>
        <dbReference type="ARBA" id="ARBA00022989"/>
    </source>
</evidence>
<feature type="transmembrane region" description="Helical" evidence="10">
    <location>
        <begin position="424"/>
        <end position="443"/>
    </location>
</feature>
<keyword evidence="7 10" id="KW-1133">Transmembrane helix</keyword>
<evidence type="ECO:0000256" key="4">
    <source>
        <dbReference type="ARBA" id="ARBA00022519"/>
    </source>
</evidence>
<evidence type="ECO:0000259" key="11">
    <source>
        <dbReference type="Pfam" id="PF01578"/>
    </source>
</evidence>
<comment type="function">
    <text evidence="9">Required for the biogenesis of c-type cytochromes. Possible subunit of a heme lyase.</text>
</comment>
<keyword evidence="5 10" id="KW-0812">Transmembrane</keyword>
<feature type="transmembrane region" description="Helical" evidence="10">
    <location>
        <begin position="388"/>
        <end position="412"/>
    </location>
</feature>
<comment type="similarity">
    <text evidence="2">Belongs to the CcmF/CycK/Ccl1/NrfE/CcsA family.</text>
</comment>
<evidence type="ECO:0000313" key="14">
    <source>
        <dbReference type="Proteomes" id="UP001304683"/>
    </source>
</evidence>
<dbReference type="InterPro" id="IPR003568">
    <property type="entry name" value="Cyt_c_biogenesis_CcmF"/>
</dbReference>
<feature type="transmembrane region" description="Helical" evidence="10">
    <location>
        <begin position="210"/>
        <end position="228"/>
    </location>
</feature>
<keyword evidence="4" id="KW-0997">Cell inner membrane</keyword>
<dbReference type="PRINTS" id="PR01410">
    <property type="entry name" value="CCBIOGENESIS"/>
</dbReference>
<protein>
    <submittedName>
        <fullName evidence="13">Cytochrome c-type biogenesis CcmF C-terminal domain-containing protein</fullName>
    </submittedName>
</protein>
<evidence type="ECO:0000256" key="5">
    <source>
        <dbReference type="ARBA" id="ARBA00022692"/>
    </source>
</evidence>
<proteinExistence type="inferred from homology"/>
<dbReference type="Pfam" id="PF16327">
    <property type="entry name" value="CcmF_C"/>
    <property type="match status" value="1"/>
</dbReference>
<feature type="transmembrane region" description="Helical" evidence="10">
    <location>
        <begin position="350"/>
        <end position="368"/>
    </location>
</feature>
<feature type="transmembrane region" description="Helical" evidence="10">
    <location>
        <begin position="6"/>
        <end position="25"/>
    </location>
</feature>
<evidence type="ECO:0000259" key="12">
    <source>
        <dbReference type="Pfam" id="PF16327"/>
    </source>
</evidence>
<keyword evidence="3" id="KW-1003">Cell membrane</keyword>
<keyword evidence="6" id="KW-0201">Cytochrome c-type biogenesis</keyword>
<name>A0ABZ0QNJ0_9FIRM</name>
<dbReference type="PANTHER" id="PTHR43653">
    <property type="entry name" value="CYTOCHROME C ASSEMBLY PROTEIN-RELATED"/>
    <property type="match status" value="1"/>
</dbReference>
<feature type="domain" description="Cytochrome c assembly protein" evidence="11">
    <location>
        <begin position="89"/>
        <end position="295"/>
    </location>
</feature>
<comment type="subcellular location">
    <subcellularLocation>
        <location evidence="1">Cell inner membrane</location>
        <topology evidence="1">Multi-pass membrane protein</topology>
    </subcellularLocation>
</comment>
<evidence type="ECO:0000256" key="3">
    <source>
        <dbReference type="ARBA" id="ARBA00022475"/>
    </source>
</evidence>
<gene>
    <name evidence="13" type="ORF">Q5761_10680</name>
</gene>
<feature type="transmembrane region" description="Helical" evidence="10">
    <location>
        <begin position="41"/>
        <end position="62"/>
    </location>
</feature>
<feature type="transmembrane region" description="Helical" evidence="10">
    <location>
        <begin position="496"/>
        <end position="518"/>
    </location>
</feature>
<feature type="transmembrane region" description="Helical" evidence="10">
    <location>
        <begin position="96"/>
        <end position="114"/>
    </location>
</feature>
<dbReference type="InterPro" id="IPR003567">
    <property type="entry name" value="Cyt_c_biogenesis"/>
</dbReference>
<dbReference type="Proteomes" id="UP001304683">
    <property type="component" value="Chromosome"/>
</dbReference>
<feature type="domain" description="Cytochrome c-type biogenesis protein CcmF C-terminal" evidence="12">
    <location>
        <begin position="314"/>
        <end position="642"/>
    </location>
</feature>
<feature type="transmembrane region" description="Helical" evidence="10">
    <location>
        <begin position="309"/>
        <end position="329"/>
    </location>
</feature>
<evidence type="ECO:0000256" key="1">
    <source>
        <dbReference type="ARBA" id="ARBA00004429"/>
    </source>
</evidence>
<evidence type="ECO:0000256" key="6">
    <source>
        <dbReference type="ARBA" id="ARBA00022748"/>
    </source>
</evidence>
<dbReference type="InterPro" id="IPR032523">
    <property type="entry name" value="CcmF_C"/>
</dbReference>
<feature type="transmembrane region" description="Helical" evidence="10">
    <location>
        <begin position="449"/>
        <end position="475"/>
    </location>
</feature>
<organism evidence="13 14">
    <name type="scientific">Thermaerobacter composti</name>
    <dbReference type="NCBI Taxonomy" id="554949"/>
    <lineage>
        <taxon>Bacteria</taxon>
        <taxon>Bacillati</taxon>
        <taxon>Bacillota</taxon>
        <taxon>Clostridia</taxon>
        <taxon>Eubacteriales</taxon>
        <taxon>Clostridiales Family XVII. Incertae Sedis</taxon>
        <taxon>Thermaerobacter</taxon>
    </lineage>
</organism>
<evidence type="ECO:0000256" key="2">
    <source>
        <dbReference type="ARBA" id="ARBA00009186"/>
    </source>
</evidence>
<feature type="transmembrane region" description="Helical" evidence="10">
    <location>
        <begin position="177"/>
        <end position="198"/>
    </location>
</feature>
<dbReference type="PANTHER" id="PTHR43653:SF1">
    <property type="entry name" value="CYTOCHROME C-TYPE BIOGENESIS PROTEIN CCMF"/>
    <property type="match status" value="1"/>
</dbReference>
<feature type="transmembrane region" description="Helical" evidence="10">
    <location>
        <begin position="248"/>
        <end position="264"/>
    </location>
</feature>
<dbReference type="PRINTS" id="PR01411">
    <property type="entry name" value="CCMFBIOGNSIS"/>
</dbReference>
<keyword evidence="8 10" id="KW-0472">Membrane</keyword>
<dbReference type="Pfam" id="PF01578">
    <property type="entry name" value="Cytochrom_C_asm"/>
    <property type="match status" value="1"/>
</dbReference>
<sequence length="719" mass="78021">MAQVGHASTVLALGLAVALAAWAPLEGRYRWRLRFLPPARWLAAALFGAVTVAVAILVHALFTDDFSFRYVASQSSRYMPIPYKISALWSGQEGSLLFWLWLLSGYTAAVAFTARQAVPTLLPYALGTLGGVAAFFALQVAVVASPFAVLPDPPSDGRGMNPLLQNPWMVSHPLTLYLGYVGMAVPFAFAVAALWTRNAGDAWIRVTRRWTLLAWLFLSIGILIGARWAYTELGWGGVWAWDPVENAALMPWLLATAFIHSSLVQEKRGMLKRWNVGLAVFIFLLTIFGTFITRSGIFSSVHAFITSPTSPWFLGFLGLVLAATAYLLIDRAPLLADERRPESAFSKETGFLLNNLLLAGLTFAVFWGTILPLVTPLFGVQVSVGPPFFNWVGVPLFFAMMVLMGVAPVLAWRRASWPRVRQMLALPTLGALALAVALFALGLREVPIVAGFAIAFFVATATLADVAAAYAARVAATGDRSLRGFWQMLNRNPRRYGGYVVHLGVVLVMIGLTGMYGYQQVEAVGLAPGESYTMGGFTITYHGLGERISEGVPAVYADLTVSRDGQVVGRLQPERRFYPGFAETMGATPEVAMLTSWSRDLYVVLGGWEGETAGFEFYLNPMVAWVWVGGYLLVAGTLFSLWPRPAMASVRARVMAELAELEYDYRVGKIGAADYARLRQGLVAAAAAALSGWSEAERRVAAEIDALAQAGAGPRVPAP</sequence>
<dbReference type="EMBL" id="CP132508">
    <property type="protein sequence ID" value="WPD18814.1"/>
    <property type="molecule type" value="Genomic_DNA"/>
</dbReference>
<evidence type="ECO:0000256" key="10">
    <source>
        <dbReference type="SAM" id="Phobius"/>
    </source>
</evidence>
<feature type="transmembrane region" description="Helical" evidence="10">
    <location>
        <begin position="121"/>
        <end position="144"/>
    </location>
</feature>
<evidence type="ECO:0000256" key="8">
    <source>
        <dbReference type="ARBA" id="ARBA00023136"/>
    </source>
</evidence>